<comment type="caution">
    <text evidence="2">The sequence shown here is derived from an EMBL/GenBank/DDBJ whole genome shotgun (WGS) entry which is preliminary data.</text>
</comment>
<dbReference type="EMBL" id="MAYW01000089">
    <property type="protein sequence ID" value="ODS31883.1"/>
    <property type="molecule type" value="Genomic_DNA"/>
</dbReference>
<organism evidence="2 3">
    <name type="scientific">Candidatus Scalindua rubra</name>
    <dbReference type="NCBI Taxonomy" id="1872076"/>
    <lineage>
        <taxon>Bacteria</taxon>
        <taxon>Pseudomonadati</taxon>
        <taxon>Planctomycetota</taxon>
        <taxon>Candidatus Brocadiia</taxon>
        <taxon>Candidatus Brocadiales</taxon>
        <taxon>Candidatus Scalinduaceae</taxon>
        <taxon>Candidatus Scalindua</taxon>
    </lineage>
</organism>
<protein>
    <submittedName>
        <fullName evidence="2">Uncharacterized protein</fullName>
    </submittedName>
</protein>
<reference evidence="2 3" key="1">
    <citation type="submission" date="2016-07" db="EMBL/GenBank/DDBJ databases">
        <title>Draft genome of Scalindua rubra, obtained from a brine-seawater interface in the Red Sea, sheds light on salt adaptation in anammox bacteria.</title>
        <authorList>
            <person name="Speth D.R."/>
            <person name="Lagkouvardos I."/>
            <person name="Wang Y."/>
            <person name="Qian P.-Y."/>
            <person name="Dutilh B.E."/>
            <person name="Jetten M.S."/>
        </authorList>
    </citation>
    <scope>NUCLEOTIDE SEQUENCE [LARGE SCALE GENOMIC DNA]</scope>
    <source>
        <strain evidence="2">BSI-1</strain>
    </source>
</reference>
<evidence type="ECO:0000256" key="1">
    <source>
        <dbReference type="SAM" id="SignalP"/>
    </source>
</evidence>
<proteinExistence type="predicted"/>
<dbReference type="Proteomes" id="UP000094056">
    <property type="component" value="Unassembled WGS sequence"/>
</dbReference>
<evidence type="ECO:0000313" key="2">
    <source>
        <dbReference type="EMBL" id="ODS31883.1"/>
    </source>
</evidence>
<feature type="signal peptide" evidence="1">
    <location>
        <begin position="1"/>
        <end position="28"/>
    </location>
</feature>
<sequence>MKLKRVRLFKACLVLILCFSIFPEVVFSYEDTYDKVKIASASSEGTNPCDEHNCPILPNEPFHHCAVCCVVSHSFITLSSGIIFHFSNTSQPSSMAEDVLYKELFAKTLFRPPQSIL</sequence>
<keyword evidence="1" id="KW-0732">Signal</keyword>
<dbReference type="AlphaFoldDB" id="A0A1E3X8D2"/>
<evidence type="ECO:0000313" key="3">
    <source>
        <dbReference type="Proteomes" id="UP000094056"/>
    </source>
</evidence>
<name>A0A1E3X8D2_9BACT</name>
<feature type="chain" id="PRO_5009140104" evidence="1">
    <location>
        <begin position="29"/>
        <end position="117"/>
    </location>
</feature>
<gene>
    <name evidence="2" type="ORF">SCARUB_02997</name>
</gene>
<accession>A0A1E3X8D2</accession>